<organism evidence="3 4">
    <name type="scientific">Niveibacterium umoris</name>
    <dbReference type="NCBI Taxonomy" id="1193620"/>
    <lineage>
        <taxon>Bacteria</taxon>
        <taxon>Pseudomonadati</taxon>
        <taxon>Pseudomonadota</taxon>
        <taxon>Betaproteobacteria</taxon>
        <taxon>Rhodocyclales</taxon>
        <taxon>Rhodocyclaceae</taxon>
        <taxon>Niveibacterium</taxon>
    </lineage>
</organism>
<feature type="domain" description="Glycosyltransferase subfamily 4-like N-terminal" evidence="2">
    <location>
        <begin position="17"/>
        <end position="179"/>
    </location>
</feature>
<comment type="caution">
    <text evidence="3">The sequence shown here is derived from an EMBL/GenBank/DDBJ whole genome shotgun (WGS) entry which is preliminary data.</text>
</comment>
<keyword evidence="4" id="KW-1185">Reference proteome</keyword>
<dbReference type="PANTHER" id="PTHR45947:SF3">
    <property type="entry name" value="SULFOQUINOVOSYL TRANSFERASE SQD2"/>
    <property type="match status" value="1"/>
</dbReference>
<dbReference type="InterPro" id="IPR001296">
    <property type="entry name" value="Glyco_trans_1"/>
</dbReference>
<protein>
    <submittedName>
        <fullName evidence="3">Glycosyltransferase involved in cell wall biosynthesis</fullName>
    </submittedName>
</protein>
<feature type="domain" description="Glycosyl transferase family 1" evidence="1">
    <location>
        <begin position="191"/>
        <end position="328"/>
    </location>
</feature>
<dbReference type="Pfam" id="PF00534">
    <property type="entry name" value="Glycos_transf_1"/>
    <property type="match status" value="1"/>
</dbReference>
<dbReference type="InterPro" id="IPR028098">
    <property type="entry name" value="Glyco_trans_4-like_N"/>
</dbReference>
<gene>
    <name evidence="3" type="ORF">GGR36_000907</name>
</gene>
<sequence>MSPSHGRVLHCAETIKGGIATYLRELIPLQCDEFGANNVLVVIPESQRKELPVPDGVKVETYPDVGGRASNAVRLAIKSLAVARRERVDVVHVHSTFAGALVRPFLALAYRSARVVYCAHGWAWDRPLSGTARTMVVAVERVMSWLSDVIVCISDHERYTALANGIAPARIVVVRNGVSRRRPVPLGGAPQWPDGRLRVLFVGRLDRQKGVDVLFDALRMLGDRVHAVVAGSSVLSDGTILATPENVTSIGWVSPGDLETLFASAQVLVVPSRWEGFGLIAAEAMRAGLPVLATRVGGLPEVVDDGVTGVMVEPESADALATALMRVSPQRWREMGEAGKARFAEHFTMERVHRELCAVYGFNS</sequence>
<proteinExistence type="predicted"/>
<evidence type="ECO:0000259" key="2">
    <source>
        <dbReference type="Pfam" id="PF13439"/>
    </source>
</evidence>
<accession>A0A840BJ38</accession>
<dbReference type="RefSeq" id="WP_183632335.1">
    <property type="nucleotide sequence ID" value="NZ_BAABLE010000011.1"/>
</dbReference>
<dbReference type="AlphaFoldDB" id="A0A840BJ38"/>
<dbReference type="SUPFAM" id="SSF53756">
    <property type="entry name" value="UDP-Glycosyltransferase/glycogen phosphorylase"/>
    <property type="match status" value="1"/>
</dbReference>
<keyword evidence="3" id="KW-0808">Transferase</keyword>
<reference evidence="3 4" key="1">
    <citation type="submission" date="2020-08" db="EMBL/GenBank/DDBJ databases">
        <title>Genomic Encyclopedia of Type Strains, Phase IV (KMG-IV): sequencing the most valuable type-strain genomes for metagenomic binning, comparative biology and taxonomic classification.</title>
        <authorList>
            <person name="Goeker M."/>
        </authorList>
    </citation>
    <scope>NUCLEOTIDE SEQUENCE [LARGE SCALE GENOMIC DNA]</scope>
    <source>
        <strain evidence="3 4">DSM 106739</strain>
    </source>
</reference>
<dbReference type="PANTHER" id="PTHR45947">
    <property type="entry name" value="SULFOQUINOVOSYL TRANSFERASE SQD2"/>
    <property type="match status" value="1"/>
</dbReference>
<dbReference type="GO" id="GO:0016757">
    <property type="term" value="F:glycosyltransferase activity"/>
    <property type="evidence" value="ECO:0007669"/>
    <property type="project" value="InterPro"/>
</dbReference>
<evidence type="ECO:0000259" key="1">
    <source>
        <dbReference type="Pfam" id="PF00534"/>
    </source>
</evidence>
<dbReference type="InterPro" id="IPR050194">
    <property type="entry name" value="Glycosyltransferase_grp1"/>
</dbReference>
<dbReference type="Proteomes" id="UP000561045">
    <property type="component" value="Unassembled WGS sequence"/>
</dbReference>
<evidence type="ECO:0000313" key="4">
    <source>
        <dbReference type="Proteomes" id="UP000561045"/>
    </source>
</evidence>
<dbReference type="Gene3D" id="3.40.50.2000">
    <property type="entry name" value="Glycogen Phosphorylase B"/>
    <property type="match status" value="2"/>
</dbReference>
<name>A0A840BJ38_9RHOO</name>
<dbReference type="EMBL" id="JACIET010000001">
    <property type="protein sequence ID" value="MBB4011599.1"/>
    <property type="molecule type" value="Genomic_DNA"/>
</dbReference>
<dbReference type="Pfam" id="PF13439">
    <property type="entry name" value="Glyco_transf_4"/>
    <property type="match status" value="1"/>
</dbReference>
<evidence type="ECO:0000313" key="3">
    <source>
        <dbReference type="EMBL" id="MBB4011599.1"/>
    </source>
</evidence>